<evidence type="ECO:0000256" key="4">
    <source>
        <dbReference type="SAM" id="Phobius"/>
    </source>
</evidence>
<dbReference type="InterPro" id="IPR039226">
    <property type="entry name" value="Ski3/TTC37"/>
</dbReference>
<keyword evidence="5" id="KW-1185">Reference proteome</keyword>
<dbReference type="InterPro" id="IPR011990">
    <property type="entry name" value="TPR-like_helical_dom_sf"/>
</dbReference>
<sequence>MDVSMEELAVQWKLVENESDAKKLLEKLNAVEVTIEGSLSADRTAQNVLKVKSLVRSGELRKSCELQAKFDALFPVKDDASLHVFHQTLALFHLFVDKNLEKARDNIRKTDTEDTLISAQILIAKGQRQLANTQLVHAAKEASDDWRVFYWLSENLTATGMLEKAKICVERAQQLNGASELCAKLLQEILQKTNSADAIRLKALHHFLSHRPTSLWALRQAAILEINLGKLDHAIDKCQRAIRLMSNAFGECSENANHRQQIGAMWAFISEAYRQKGNLQSAVRACRAIVELDATNYTAKLQLIQLHQGMCHYLDAIALGETIERELPVNFDPNTENDGVDGMMPRPLITHFRTLHLLSLVLYISDSEEMRRCHFVKIQLEKLPDIFSRAKVLLDEGENSSSILLHRCLAQAFKIVQSFNQPTLRNCLQSSGLWGGWGICSRSELAKCRIRFLMTVLRANRRASDSWNELALAFLDTHLLIVGKTDAPTMAGDGKNSFLKRALLCIQTAIRFSSSNLKKSEYICNLGRIYIVEGNAFRAQHCFVRAVQLNRHCATAWALLSLLYLQLGLNDEAFKAMNNAQKISPAMSEAWCSHAIHAELTNHFDTMDLYRHAIVLKPSAFAIQKYCRFLVDFQRRRKCLDEGSMINFDVLKNIFYICRLDAQFVHALACLAEHFWYLEEAREYICEPKSLEKAPSDDVILARNRERILIKNGESLLTVEQLEHKFPGSGLGKLKALYDEPTPALYARLQKLSPLNELISSLCAGELSKFCHHYNPKLFPLLATIAIVFGLSIPSAVFSAIESLRPLHRLFDVFPTVFAGYQIDRPQLAPHDEEEMVVRQDHLTENLYALLKQKLEEERTEKKEGEKNCN</sequence>
<dbReference type="InterPro" id="IPR019734">
    <property type="entry name" value="TPR_rpt"/>
</dbReference>
<keyword evidence="1" id="KW-0677">Repeat</keyword>
<dbReference type="GO" id="GO:0006401">
    <property type="term" value="P:RNA catabolic process"/>
    <property type="evidence" value="ECO:0007669"/>
    <property type="project" value="InterPro"/>
</dbReference>
<evidence type="ECO:0000256" key="1">
    <source>
        <dbReference type="ARBA" id="ARBA00022737"/>
    </source>
</evidence>
<feature type="transmembrane region" description="Helical" evidence="4">
    <location>
        <begin position="778"/>
        <end position="801"/>
    </location>
</feature>
<dbReference type="AlphaFoldDB" id="A0A914HVS8"/>
<dbReference type="Pfam" id="PF13432">
    <property type="entry name" value="TPR_16"/>
    <property type="match status" value="1"/>
</dbReference>
<dbReference type="PANTHER" id="PTHR15704:SF7">
    <property type="entry name" value="SUPERKILLER COMPLEX PROTEIN 3"/>
    <property type="match status" value="1"/>
</dbReference>
<name>A0A914HVS8_GLORO</name>
<keyword evidence="4" id="KW-0812">Transmembrane</keyword>
<dbReference type="GO" id="GO:0055087">
    <property type="term" value="C:Ski complex"/>
    <property type="evidence" value="ECO:0007669"/>
    <property type="project" value="InterPro"/>
</dbReference>
<dbReference type="PROSITE" id="PS50005">
    <property type="entry name" value="TPR"/>
    <property type="match status" value="1"/>
</dbReference>
<dbReference type="Gene3D" id="1.25.40.10">
    <property type="entry name" value="Tetratricopeptide repeat domain"/>
    <property type="match status" value="2"/>
</dbReference>
<organism evidence="5 6">
    <name type="scientific">Globodera rostochiensis</name>
    <name type="common">Golden nematode worm</name>
    <name type="synonym">Heterodera rostochiensis</name>
    <dbReference type="NCBI Taxonomy" id="31243"/>
    <lineage>
        <taxon>Eukaryota</taxon>
        <taxon>Metazoa</taxon>
        <taxon>Ecdysozoa</taxon>
        <taxon>Nematoda</taxon>
        <taxon>Chromadorea</taxon>
        <taxon>Rhabditida</taxon>
        <taxon>Tylenchina</taxon>
        <taxon>Tylenchomorpha</taxon>
        <taxon>Tylenchoidea</taxon>
        <taxon>Heteroderidae</taxon>
        <taxon>Heteroderinae</taxon>
        <taxon>Globodera</taxon>
    </lineage>
</organism>
<dbReference type="SMART" id="SM00028">
    <property type="entry name" value="TPR"/>
    <property type="match status" value="4"/>
</dbReference>
<reference evidence="6" key="1">
    <citation type="submission" date="2022-11" db="UniProtKB">
        <authorList>
            <consortium name="WormBaseParasite"/>
        </authorList>
    </citation>
    <scope>IDENTIFICATION</scope>
</reference>
<accession>A0A914HVS8</accession>
<evidence type="ECO:0000256" key="3">
    <source>
        <dbReference type="PROSITE-ProRule" id="PRU00339"/>
    </source>
</evidence>
<feature type="repeat" description="TPR" evidence="3">
    <location>
        <begin position="554"/>
        <end position="587"/>
    </location>
</feature>
<dbReference type="PANTHER" id="PTHR15704">
    <property type="entry name" value="SUPERKILLER 3 PROTEIN-RELATED"/>
    <property type="match status" value="1"/>
</dbReference>
<keyword evidence="2 3" id="KW-0802">TPR repeat</keyword>
<evidence type="ECO:0000313" key="5">
    <source>
        <dbReference type="Proteomes" id="UP000887572"/>
    </source>
</evidence>
<keyword evidence="4" id="KW-1133">Transmembrane helix</keyword>
<evidence type="ECO:0000313" key="6">
    <source>
        <dbReference type="WBParaSite" id="Gr19_v10_g445.t1"/>
    </source>
</evidence>
<keyword evidence="4" id="KW-0472">Membrane</keyword>
<evidence type="ECO:0000256" key="2">
    <source>
        <dbReference type="ARBA" id="ARBA00022803"/>
    </source>
</evidence>
<dbReference type="Pfam" id="PF13181">
    <property type="entry name" value="TPR_8"/>
    <property type="match status" value="1"/>
</dbReference>
<dbReference type="WBParaSite" id="Gr19_v10_g445.t1">
    <property type="protein sequence ID" value="Gr19_v10_g445.t1"/>
    <property type="gene ID" value="Gr19_v10_g445"/>
</dbReference>
<dbReference type="Proteomes" id="UP000887572">
    <property type="component" value="Unplaced"/>
</dbReference>
<proteinExistence type="predicted"/>
<dbReference type="SUPFAM" id="SSF48452">
    <property type="entry name" value="TPR-like"/>
    <property type="match status" value="3"/>
</dbReference>
<protein>
    <submittedName>
        <fullName evidence="6">Tetratricopeptide repeat protein 18</fullName>
    </submittedName>
</protein>